<dbReference type="SUPFAM" id="SSF161098">
    <property type="entry name" value="MetI-like"/>
    <property type="match status" value="1"/>
</dbReference>
<evidence type="ECO:0000256" key="8">
    <source>
        <dbReference type="RuleBase" id="RU363032"/>
    </source>
</evidence>
<evidence type="ECO:0000259" key="10">
    <source>
        <dbReference type="PROSITE" id="PS50928"/>
    </source>
</evidence>
<comment type="caution">
    <text evidence="11">The sequence shown here is derived from an EMBL/GenBank/DDBJ whole genome shotgun (WGS) entry which is preliminary data.</text>
</comment>
<evidence type="ECO:0000256" key="5">
    <source>
        <dbReference type="ARBA" id="ARBA00022692"/>
    </source>
</evidence>
<evidence type="ECO:0000256" key="7">
    <source>
        <dbReference type="ARBA" id="ARBA00023136"/>
    </source>
</evidence>
<reference evidence="11 12" key="1">
    <citation type="submission" date="2020-08" db="EMBL/GenBank/DDBJ databases">
        <title>Genomic Encyclopedia of Type Strains, Phase IV (KMG-IV): sequencing the most valuable type-strain genomes for metagenomic binning, comparative biology and taxonomic classification.</title>
        <authorList>
            <person name="Goeker M."/>
        </authorList>
    </citation>
    <scope>NUCLEOTIDE SEQUENCE [LARGE SCALE GENOMIC DNA]</scope>
    <source>
        <strain evidence="11 12">DSM 23211</strain>
    </source>
</reference>
<keyword evidence="12" id="KW-1185">Reference proteome</keyword>
<comment type="function">
    <text evidence="9">Part of the binding-protein-dependent transport system for phosphate; probably responsible for the translocation of the substrate across the membrane.</text>
</comment>
<evidence type="ECO:0000313" key="12">
    <source>
        <dbReference type="Proteomes" id="UP000523528"/>
    </source>
</evidence>
<keyword evidence="7 8" id="KW-0472">Membrane</keyword>
<comment type="similarity">
    <text evidence="2 9">Belongs to the binding-protein-dependent transport system permease family. CysTW subfamily.</text>
</comment>
<keyword evidence="3 8" id="KW-0813">Transport</keyword>
<protein>
    <recommendedName>
        <fullName evidence="9">Phosphate transport system permease protein</fullName>
    </recommendedName>
</protein>
<feature type="transmembrane region" description="Helical" evidence="8">
    <location>
        <begin position="220"/>
        <end position="243"/>
    </location>
</feature>
<dbReference type="Pfam" id="PF00528">
    <property type="entry name" value="BPD_transp_1"/>
    <property type="match status" value="1"/>
</dbReference>
<sequence length="306" mass="34033">MALPAEHVRIQHEQMKTKQWRMKYMKNNAFRYACLVSALSLGVALFSIVIFISQTGFLVFKDVSWKEFFFSATWEPFEEKYGAAVFIAGTLYLTFLTLIMCTPIALAIAIFIAEMAPNWLKNIMRPMLDLLVGIPSIVYGFLGLTILIPFIRETTGTLVGDGFFAAALVLTMMVLPTVARISDDAICAVPQHLREAGYALGSTKLQVITRIVLPAARPGILTAIILGMTRAIGETMAVVMVIGNTAQFGWDLLTPTSVLTSNIVMQITNVQFDSTWNYALYMMAFLLLFISLVLIIIIRQLRPKGE</sequence>
<dbReference type="PROSITE" id="PS50928">
    <property type="entry name" value="ABC_TM1"/>
    <property type="match status" value="1"/>
</dbReference>
<dbReference type="EMBL" id="JACHES010000007">
    <property type="protein sequence ID" value="MBB6176998.1"/>
    <property type="molecule type" value="Genomic_DNA"/>
</dbReference>
<feature type="transmembrane region" description="Helical" evidence="8">
    <location>
        <begin position="163"/>
        <end position="181"/>
    </location>
</feature>
<dbReference type="InterPro" id="IPR011864">
    <property type="entry name" value="Phosphate_PstC"/>
</dbReference>
<feature type="transmembrane region" description="Helical" evidence="8">
    <location>
        <begin position="278"/>
        <end position="298"/>
    </location>
</feature>
<evidence type="ECO:0000256" key="1">
    <source>
        <dbReference type="ARBA" id="ARBA00004651"/>
    </source>
</evidence>
<accession>A0A7W9YRG4</accession>
<dbReference type="InterPro" id="IPR051124">
    <property type="entry name" value="Phosphate_Transport_Permease"/>
</dbReference>
<evidence type="ECO:0000256" key="3">
    <source>
        <dbReference type="ARBA" id="ARBA00022448"/>
    </source>
</evidence>
<keyword evidence="5 8" id="KW-0812">Transmembrane</keyword>
<feature type="transmembrane region" description="Helical" evidence="8">
    <location>
        <begin position="128"/>
        <end position="151"/>
    </location>
</feature>
<dbReference type="PANTHER" id="PTHR30425">
    <property type="entry name" value="PHOSPHATE TRANSPORT SYSTEM PERMEASE PROTEIN PST"/>
    <property type="match status" value="1"/>
</dbReference>
<comment type="subcellular location">
    <subcellularLocation>
        <location evidence="1 8">Cell membrane</location>
        <topology evidence="1 8">Multi-pass membrane protein</topology>
    </subcellularLocation>
</comment>
<dbReference type="AlphaFoldDB" id="A0A7W9YRG4"/>
<organism evidence="11 12">
    <name type="scientific">Anoxybacillus tengchongensis</name>
    <dbReference type="NCBI Taxonomy" id="576944"/>
    <lineage>
        <taxon>Bacteria</taxon>
        <taxon>Bacillati</taxon>
        <taxon>Bacillota</taxon>
        <taxon>Bacilli</taxon>
        <taxon>Bacillales</taxon>
        <taxon>Anoxybacillaceae</taxon>
        <taxon>Anoxybacillus</taxon>
    </lineage>
</organism>
<dbReference type="PANTHER" id="PTHR30425:SF2">
    <property type="entry name" value="ABC TRANSPORTER PERMEASE PROTEIN YQGH-RELATED"/>
    <property type="match status" value="1"/>
</dbReference>
<dbReference type="Proteomes" id="UP000523528">
    <property type="component" value="Unassembled WGS sequence"/>
</dbReference>
<name>A0A7W9YRG4_9BACL</name>
<dbReference type="NCBIfam" id="TIGR02138">
    <property type="entry name" value="phosphate_pstC"/>
    <property type="match status" value="1"/>
</dbReference>
<evidence type="ECO:0000256" key="9">
    <source>
        <dbReference type="RuleBase" id="RU363054"/>
    </source>
</evidence>
<dbReference type="InterPro" id="IPR000515">
    <property type="entry name" value="MetI-like"/>
</dbReference>
<feature type="transmembrane region" description="Helical" evidence="8">
    <location>
        <begin position="83"/>
        <end position="116"/>
    </location>
</feature>
<feature type="domain" description="ABC transmembrane type-1" evidence="10">
    <location>
        <begin position="87"/>
        <end position="298"/>
    </location>
</feature>
<dbReference type="GO" id="GO:0005886">
    <property type="term" value="C:plasma membrane"/>
    <property type="evidence" value="ECO:0007669"/>
    <property type="project" value="UniProtKB-SubCell"/>
</dbReference>
<dbReference type="GO" id="GO:0005315">
    <property type="term" value="F:phosphate transmembrane transporter activity"/>
    <property type="evidence" value="ECO:0007669"/>
    <property type="project" value="InterPro"/>
</dbReference>
<dbReference type="RefSeq" id="WP_183248970.1">
    <property type="nucleotide sequence ID" value="NZ_JACHES010000007.1"/>
</dbReference>
<evidence type="ECO:0000256" key="6">
    <source>
        <dbReference type="ARBA" id="ARBA00022989"/>
    </source>
</evidence>
<evidence type="ECO:0000256" key="2">
    <source>
        <dbReference type="ARBA" id="ARBA00007069"/>
    </source>
</evidence>
<evidence type="ECO:0000313" key="11">
    <source>
        <dbReference type="EMBL" id="MBB6176998.1"/>
    </source>
</evidence>
<keyword evidence="6 8" id="KW-1133">Transmembrane helix</keyword>
<gene>
    <name evidence="11" type="ORF">HNQ82_001829</name>
</gene>
<dbReference type="Gene3D" id="1.10.3720.10">
    <property type="entry name" value="MetI-like"/>
    <property type="match status" value="1"/>
</dbReference>
<dbReference type="CDD" id="cd06261">
    <property type="entry name" value="TM_PBP2"/>
    <property type="match status" value="1"/>
</dbReference>
<dbReference type="InterPro" id="IPR035906">
    <property type="entry name" value="MetI-like_sf"/>
</dbReference>
<dbReference type="GO" id="GO:0006817">
    <property type="term" value="P:phosphate ion transport"/>
    <property type="evidence" value="ECO:0007669"/>
    <property type="project" value="UniProtKB-KW"/>
</dbReference>
<keyword evidence="4 9" id="KW-1003">Cell membrane</keyword>
<feature type="transmembrane region" description="Helical" evidence="8">
    <location>
        <begin position="29"/>
        <end position="52"/>
    </location>
</feature>
<keyword evidence="9" id="KW-0592">Phosphate transport</keyword>
<proteinExistence type="inferred from homology"/>
<evidence type="ECO:0000256" key="4">
    <source>
        <dbReference type="ARBA" id="ARBA00022475"/>
    </source>
</evidence>